<dbReference type="InterPro" id="IPR008243">
    <property type="entry name" value="Chorismate_mutase_AroH"/>
</dbReference>
<sequence>MPVRGVRGAITVEANTKVEILSATRELLEEIIARNELNDFSEVVSAIFTTTTDLTAAFPAEAARELGMGSVPLLCASEIEVPGALPLVIRILLHLNSDKHQSEMNHVYLRDAQKLRKDISNAQ</sequence>
<keyword evidence="2 3" id="KW-0028">Amino-acid biosynthesis</keyword>
<dbReference type="Gene3D" id="3.30.1330.40">
    <property type="entry name" value="RutC-like"/>
    <property type="match status" value="1"/>
</dbReference>
<keyword evidence="2 3" id="KW-0057">Aromatic amino acid biosynthesis</keyword>
<dbReference type="PROSITE" id="PS51167">
    <property type="entry name" value="CHORISMATE_MUT_1"/>
    <property type="match status" value="1"/>
</dbReference>
<dbReference type="CDD" id="cd02185">
    <property type="entry name" value="AroH"/>
    <property type="match status" value="1"/>
</dbReference>
<dbReference type="Pfam" id="PF07736">
    <property type="entry name" value="CM_1"/>
    <property type="match status" value="1"/>
</dbReference>
<protein>
    <recommendedName>
        <fullName evidence="1 3">chorismate mutase</fullName>
        <ecNumber evidence="1 3">5.4.99.5</ecNumber>
    </recommendedName>
</protein>
<evidence type="ECO:0000256" key="1">
    <source>
        <dbReference type="NCBIfam" id="TIGR01796"/>
    </source>
</evidence>
<dbReference type="Proteomes" id="UP000315724">
    <property type="component" value="Chromosome"/>
</dbReference>
<dbReference type="GO" id="GO:0008652">
    <property type="term" value="P:amino acid biosynthetic process"/>
    <property type="evidence" value="ECO:0007669"/>
    <property type="project" value="UniProtKB-UniRule"/>
</dbReference>
<organism evidence="4 5">
    <name type="scientific">Thalassoglobus polymorphus</name>
    <dbReference type="NCBI Taxonomy" id="2527994"/>
    <lineage>
        <taxon>Bacteria</taxon>
        <taxon>Pseudomonadati</taxon>
        <taxon>Planctomycetota</taxon>
        <taxon>Planctomycetia</taxon>
        <taxon>Planctomycetales</taxon>
        <taxon>Planctomycetaceae</taxon>
        <taxon>Thalassoglobus</taxon>
    </lineage>
</organism>
<dbReference type="SUPFAM" id="SSF55298">
    <property type="entry name" value="YjgF-like"/>
    <property type="match status" value="1"/>
</dbReference>
<proteinExistence type="predicted"/>
<dbReference type="PANTHER" id="PTHR21164">
    <property type="entry name" value="CHORISMATE MUTASE"/>
    <property type="match status" value="1"/>
</dbReference>
<dbReference type="OrthoDB" id="9802232at2"/>
<dbReference type="NCBIfam" id="TIGR01796">
    <property type="entry name" value="CM_mono_aroH"/>
    <property type="match status" value="1"/>
</dbReference>
<dbReference type="GO" id="GO:0046417">
    <property type="term" value="P:chorismate metabolic process"/>
    <property type="evidence" value="ECO:0007669"/>
    <property type="project" value="TreeGrafter"/>
</dbReference>
<feature type="binding site" evidence="2">
    <location>
        <position position="90"/>
    </location>
    <ligand>
        <name>prephenate</name>
        <dbReference type="ChEBI" id="CHEBI:29934"/>
    </ligand>
</feature>
<feature type="binding site" evidence="2">
    <location>
        <position position="108"/>
    </location>
    <ligand>
        <name>prephenate</name>
        <dbReference type="ChEBI" id="CHEBI:29934"/>
    </ligand>
</feature>
<evidence type="ECO:0000313" key="5">
    <source>
        <dbReference type="Proteomes" id="UP000315724"/>
    </source>
</evidence>
<dbReference type="AlphaFoldDB" id="A0A517QMC7"/>
<dbReference type="EMBL" id="CP036267">
    <property type="protein sequence ID" value="QDT32761.1"/>
    <property type="molecule type" value="Genomic_DNA"/>
</dbReference>
<dbReference type="KEGG" id="tpol:Mal48_20080"/>
<dbReference type="GO" id="GO:0004106">
    <property type="term" value="F:chorismate mutase activity"/>
    <property type="evidence" value="ECO:0007669"/>
    <property type="project" value="UniProtKB-UniRule"/>
</dbReference>
<gene>
    <name evidence="4" type="primary">aroH</name>
    <name evidence="4" type="ORF">Mal48_20080</name>
</gene>
<evidence type="ECO:0000256" key="2">
    <source>
        <dbReference type="PIRSR" id="PIRSR005965-1"/>
    </source>
</evidence>
<dbReference type="RefSeq" id="WP_145198266.1">
    <property type="nucleotide sequence ID" value="NZ_CP036267.1"/>
</dbReference>
<dbReference type="PIRSF" id="PIRSF005965">
    <property type="entry name" value="Chor_mut_AroH"/>
    <property type="match status" value="1"/>
</dbReference>
<keyword evidence="5" id="KW-1185">Reference proteome</keyword>
<comment type="catalytic activity">
    <reaction evidence="3">
        <text>chorismate = prephenate</text>
        <dbReference type="Rhea" id="RHEA:13897"/>
        <dbReference type="ChEBI" id="CHEBI:29748"/>
        <dbReference type="ChEBI" id="CHEBI:29934"/>
        <dbReference type="EC" id="5.4.99.5"/>
    </reaction>
</comment>
<name>A0A517QMC7_9PLAN</name>
<evidence type="ECO:0000313" key="4">
    <source>
        <dbReference type="EMBL" id="QDT32761.1"/>
    </source>
</evidence>
<keyword evidence="3 4" id="KW-0413">Isomerase</keyword>
<feature type="binding site" evidence="2">
    <location>
        <position position="7"/>
    </location>
    <ligand>
        <name>prephenate</name>
        <dbReference type="ChEBI" id="CHEBI:29934"/>
    </ligand>
</feature>
<dbReference type="EC" id="5.4.99.5" evidence="1 3"/>
<dbReference type="GO" id="GO:0009073">
    <property type="term" value="P:aromatic amino acid family biosynthetic process"/>
    <property type="evidence" value="ECO:0007669"/>
    <property type="project" value="UniProtKB-UniRule"/>
</dbReference>
<reference evidence="4 5" key="1">
    <citation type="submission" date="2019-02" db="EMBL/GenBank/DDBJ databases">
        <title>Deep-cultivation of Planctomycetes and their phenomic and genomic characterization uncovers novel biology.</title>
        <authorList>
            <person name="Wiegand S."/>
            <person name="Jogler M."/>
            <person name="Boedeker C."/>
            <person name="Pinto D."/>
            <person name="Vollmers J."/>
            <person name="Rivas-Marin E."/>
            <person name="Kohn T."/>
            <person name="Peeters S.H."/>
            <person name="Heuer A."/>
            <person name="Rast P."/>
            <person name="Oberbeckmann S."/>
            <person name="Bunk B."/>
            <person name="Jeske O."/>
            <person name="Meyerdierks A."/>
            <person name="Storesund J.E."/>
            <person name="Kallscheuer N."/>
            <person name="Luecker S."/>
            <person name="Lage O.M."/>
            <person name="Pohl T."/>
            <person name="Merkel B.J."/>
            <person name="Hornburger P."/>
            <person name="Mueller R.-W."/>
            <person name="Bruemmer F."/>
            <person name="Labrenz M."/>
            <person name="Spormann A.M."/>
            <person name="Op den Camp H."/>
            <person name="Overmann J."/>
            <person name="Amann R."/>
            <person name="Jetten M.S.M."/>
            <person name="Mascher T."/>
            <person name="Medema M.H."/>
            <person name="Devos D.P."/>
            <person name="Kaster A.-K."/>
            <person name="Ovreas L."/>
            <person name="Rohde M."/>
            <person name="Galperin M.Y."/>
            <person name="Jogler C."/>
        </authorList>
    </citation>
    <scope>NUCLEOTIDE SEQUENCE [LARGE SCALE GENOMIC DNA]</scope>
    <source>
        <strain evidence="4 5">Mal48</strain>
    </source>
</reference>
<dbReference type="PANTHER" id="PTHR21164:SF0">
    <property type="entry name" value="CHORISMATE MUTASE AROH"/>
    <property type="match status" value="1"/>
</dbReference>
<dbReference type="InterPro" id="IPR035959">
    <property type="entry name" value="RutC-like_sf"/>
</dbReference>
<evidence type="ECO:0000256" key="3">
    <source>
        <dbReference type="PROSITE-ProRule" id="PRU00514"/>
    </source>
</evidence>
<accession>A0A517QMC7</accession>